<feature type="region of interest" description="Disordered" evidence="1">
    <location>
        <begin position="63"/>
        <end position="119"/>
    </location>
</feature>
<reference evidence="2 3" key="1">
    <citation type="submission" date="2014-04" db="EMBL/GenBank/DDBJ databases">
        <authorList>
            <consortium name="DOE Joint Genome Institute"/>
            <person name="Kuo A."/>
            <person name="Kohler A."/>
            <person name="Nagy L.G."/>
            <person name="Floudas D."/>
            <person name="Copeland A."/>
            <person name="Barry K.W."/>
            <person name="Cichocki N."/>
            <person name="Veneault-Fourrey C."/>
            <person name="LaButti K."/>
            <person name="Lindquist E.A."/>
            <person name="Lipzen A."/>
            <person name="Lundell T."/>
            <person name="Morin E."/>
            <person name="Murat C."/>
            <person name="Sun H."/>
            <person name="Tunlid A."/>
            <person name="Henrissat B."/>
            <person name="Grigoriev I.V."/>
            <person name="Hibbett D.S."/>
            <person name="Martin F."/>
            <person name="Nordberg H.P."/>
            <person name="Cantor M.N."/>
            <person name="Hua S.X."/>
        </authorList>
    </citation>
    <scope>NUCLEOTIDE SEQUENCE [LARGE SCALE GENOMIC DNA]</scope>
    <source>
        <strain evidence="2 3">Foug A</strain>
    </source>
</reference>
<feature type="region of interest" description="Disordered" evidence="1">
    <location>
        <begin position="140"/>
        <end position="170"/>
    </location>
</feature>
<dbReference type="Proteomes" id="UP000053989">
    <property type="component" value="Unassembled WGS sequence"/>
</dbReference>
<dbReference type="OrthoDB" id="3208495at2759"/>
<evidence type="ECO:0000313" key="2">
    <source>
        <dbReference type="EMBL" id="KIM51796.1"/>
    </source>
</evidence>
<feature type="compositionally biased region" description="Acidic residues" evidence="1">
    <location>
        <begin position="977"/>
        <end position="1000"/>
    </location>
</feature>
<feature type="compositionally biased region" description="Low complexity" evidence="1">
    <location>
        <begin position="718"/>
        <end position="729"/>
    </location>
</feature>
<dbReference type="InterPro" id="IPR041078">
    <property type="entry name" value="Plavaka"/>
</dbReference>
<dbReference type="InParanoid" id="A0A0C3D6S8"/>
<feature type="region of interest" description="Disordered" evidence="1">
    <location>
        <begin position="1066"/>
        <end position="1087"/>
    </location>
</feature>
<dbReference type="STRING" id="1036808.A0A0C3D6S8"/>
<feature type="region of interest" description="Disordered" evidence="1">
    <location>
        <begin position="28"/>
        <end position="50"/>
    </location>
</feature>
<dbReference type="HOGENOM" id="CLU_002498_0_0_1"/>
<proteinExistence type="predicted"/>
<sequence length="1087" mass="123052">MTQHWKHCPHYQEQFRRRWQFLRDATSVNPHESIQDPPMKRMKTNSSNSMSVVQAVQNATISLQPPSSSSSVPLSPVAPVAPSSPIPELEVSFSSDRHDLLPQPPPSNPHPPDMLNPRTRRLPAHFNRFGIAREYRHRPSYDLERSVPAQELSNPTDDGTAIGSDMEHKPPPWPWSNMLIWRLMAWQLMGNGKKSSAETTRLVQDVLLANDFKLEDLSRFNAETAIKNMDKSEAVLRPDCQSTDAPAWDGWKTNVDIKIQVPLREKCSEGNGKTFTVPDFAYRPLVSVIRAAFTDPISKWFHLTPFKRIWKSPVMGREQQLYNELYTSDAWNKAHDDLQKQRREDGLERVTAGLMFWSDGTHLAQFGHATAWPVYLFFGNLLKYKRASASSGLCHPVAFIPSLLESITNFLNCFLRSKKHTDLLTHCKCELFHAIWKIILDDEFVEAYKNADYPEKVLIATIRDKGLYPCPRCLLLKSSFHRLGSLLDLKRRLSCAQTYLREMICAVRHKIYELGHPVKGAAVERILKDKSLVPTLNTFAERLAPFGFNIFPVLVIDLMHEFELGVLKSVLKHLIWILYVIDPALVSTLNEWSVFSAIPPFGIDGIRHFLLNVAEMRQQVARHFEDMLQCSIPAFEGLFPGKDDAIIKRLLFRLSEWHALAKLRMHLDESLDRLDVALKKLAAEIRQFQQSTCDAFKTHELPSEVAAQHRRQEGQIRSGGPATSTSSTARPRSFNILTYKFHALGDYSRSIRMFGTTDSYTTQIGELAHCMIKKFYQHMNKRDVAMALTKQERRRTHIQRQLGDHTSEEIGPDTLSLDGTEPLTEYHHVMRALPCNAFNLASFLRENESDPSVKNFVPKMKDHLLSRLYGYEYDSDEHLFTDDERNDLQIVGADGLNIKSSRFTDQDMFCHFAAIGIGHEIQYPMQPTSSENDTGIDEGDELDLGDDEDDCATQVISGCGMDDSIADQASDGWNSDENNDGEFESDGDDLEDSGDTSDDEDVRLLDSLECQVPMILSPSAAHESIVNNIIAMTPPPTPRPATRPIPPPLEFICSPSTISSSQLLVSTASERATSTHSHKIASRNVPP</sequence>
<feature type="region of interest" description="Disordered" evidence="1">
    <location>
        <begin position="924"/>
        <end position="1000"/>
    </location>
</feature>
<protein>
    <submittedName>
        <fullName evidence="2">Uncharacterized protein</fullName>
    </submittedName>
</protein>
<feature type="compositionally biased region" description="Acidic residues" evidence="1">
    <location>
        <begin position="934"/>
        <end position="951"/>
    </location>
</feature>
<feature type="compositionally biased region" description="Polar residues" evidence="1">
    <location>
        <begin position="1066"/>
        <end position="1075"/>
    </location>
</feature>
<evidence type="ECO:0000313" key="3">
    <source>
        <dbReference type="Proteomes" id="UP000053989"/>
    </source>
</evidence>
<keyword evidence="3" id="KW-1185">Reference proteome</keyword>
<accession>A0A0C3D6S8</accession>
<feature type="compositionally biased region" description="Low complexity" evidence="1">
    <location>
        <begin position="63"/>
        <end position="87"/>
    </location>
</feature>
<dbReference type="AlphaFoldDB" id="A0A0C3D6S8"/>
<organism evidence="2 3">
    <name type="scientific">Scleroderma citrinum Foug A</name>
    <dbReference type="NCBI Taxonomy" id="1036808"/>
    <lineage>
        <taxon>Eukaryota</taxon>
        <taxon>Fungi</taxon>
        <taxon>Dikarya</taxon>
        <taxon>Basidiomycota</taxon>
        <taxon>Agaricomycotina</taxon>
        <taxon>Agaricomycetes</taxon>
        <taxon>Agaricomycetidae</taxon>
        <taxon>Boletales</taxon>
        <taxon>Sclerodermatineae</taxon>
        <taxon>Sclerodermataceae</taxon>
        <taxon>Scleroderma</taxon>
    </lineage>
</organism>
<feature type="compositionally biased region" description="Pro residues" evidence="1">
    <location>
        <begin position="102"/>
        <end position="114"/>
    </location>
</feature>
<reference evidence="3" key="2">
    <citation type="submission" date="2015-01" db="EMBL/GenBank/DDBJ databases">
        <title>Evolutionary Origins and Diversification of the Mycorrhizal Mutualists.</title>
        <authorList>
            <consortium name="DOE Joint Genome Institute"/>
            <consortium name="Mycorrhizal Genomics Consortium"/>
            <person name="Kohler A."/>
            <person name="Kuo A."/>
            <person name="Nagy L.G."/>
            <person name="Floudas D."/>
            <person name="Copeland A."/>
            <person name="Barry K.W."/>
            <person name="Cichocki N."/>
            <person name="Veneault-Fourrey C."/>
            <person name="LaButti K."/>
            <person name="Lindquist E.A."/>
            <person name="Lipzen A."/>
            <person name="Lundell T."/>
            <person name="Morin E."/>
            <person name="Murat C."/>
            <person name="Riley R."/>
            <person name="Ohm R."/>
            <person name="Sun H."/>
            <person name="Tunlid A."/>
            <person name="Henrissat B."/>
            <person name="Grigoriev I.V."/>
            <person name="Hibbett D.S."/>
            <person name="Martin F."/>
        </authorList>
    </citation>
    <scope>NUCLEOTIDE SEQUENCE [LARGE SCALE GENOMIC DNA]</scope>
    <source>
        <strain evidence="3">Foug A</strain>
    </source>
</reference>
<gene>
    <name evidence="2" type="ORF">SCLCIDRAFT_33180</name>
</gene>
<dbReference type="Pfam" id="PF18759">
    <property type="entry name" value="Plavaka"/>
    <property type="match status" value="1"/>
</dbReference>
<evidence type="ECO:0000256" key="1">
    <source>
        <dbReference type="SAM" id="MobiDB-lite"/>
    </source>
</evidence>
<feature type="region of interest" description="Disordered" evidence="1">
    <location>
        <begin position="705"/>
        <end position="729"/>
    </location>
</feature>
<name>A0A0C3D6S8_9AGAM</name>
<dbReference type="EMBL" id="KN822240">
    <property type="protein sequence ID" value="KIM51796.1"/>
    <property type="molecule type" value="Genomic_DNA"/>
</dbReference>